<gene>
    <name evidence="2" type="ORF">llap_14008</name>
</gene>
<protein>
    <submittedName>
        <fullName evidence="2">Uncharacterized protein</fullName>
    </submittedName>
</protein>
<evidence type="ECO:0000256" key="1">
    <source>
        <dbReference type="SAM" id="MobiDB-lite"/>
    </source>
</evidence>
<dbReference type="AlphaFoldDB" id="A0A2I0TPJ2"/>
<reference evidence="3" key="1">
    <citation type="submission" date="2017-11" db="EMBL/GenBank/DDBJ databases">
        <authorList>
            <person name="Lima N.C."/>
            <person name="Parody-Merino A.M."/>
            <person name="Battley P.F."/>
            <person name="Fidler A.E."/>
            <person name="Prosdocimi F."/>
        </authorList>
    </citation>
    <scope>NUCLEOTIDE SEQUENCE [LARGE SCALE GENOMIC DNA]</scope>
</reference>
<dbReference type="EMBL" id="KZ508101">
    <property type="protein sequence ID" value="PKU35685.1"/>
    <property type="molecule type" value="Genomic_DNA"/>
</dbReference>
<evidence type="ECO:0000313" key="2">
    <source>
        <dbReference type="EMBL" id="PKU35685.1"/>
    </source>
</evidence>
<sequence length="183" mass="20159">MLQAPNHLRSPLLYPLQQFPVLLELGSPERDTALQMGSHQGRAEGEDNLPRPAGHTLPDAPQDAIGLLGHKDTLLAHGRPVVHQDSQVFLLRGVLQQVSPQPVLVQGVISPQVQHLTLALVEFHQVPLYPTLQPVQVSLYGGTAFWCVSHPSQFCVISKLAGGTFHPFIAAIDEYVEEDWTQY</sequence>
<name>A0A2I0TPJ2_LIMLA</name>
<proteinExistence type="predicted"/>
<reference evidence="3" key="2">
    <citation type="submission" date="2017-12" db="EMBL/GenBank/DDBJ databases">
        <title>Genome sequence of the Bar-tailed Godwit (Limosa lapponica baueri).</title>
        <authorList>
            <person name="Lima N.C.B."/>
            <person name="Parody-Merino A.M."/>
            <person name="Battley P.F."/>
            <person name="Fidler A.E."/>
            <person name="Prosdocimi F."/>
        </authorList>
    </citation>
    <scope>NUCLEOTIDE SEQUENCE [LARGE SCALE GENOMIC DNA]</scope>
</reference>
<organism evidence="2 3">
    <name type="scientific">Limosa lapponica baueri</name>
    <dbReference type="NCBI Taxonomy" id="1758121"/>
    <lineage>
        <taxon>Eukaryota</taxon>
        <taxon>Metazoa</taxon>
        <taxon>Chordata</taxon>
        <taxon>Craniata</taxon>
        <taxon>Vertebrata</taxon>
        <taxon>Euteleostomi</taxon>
        <taxon>Archelosauria</taxon>
        <taxon>Archosauria</taxon>
        <taxon>Dinosauria</taxon>
        <taxon>Saurischia</taxon>
        <taxon>Theropoda</taxon>
        <taxon>Coelurosauria</taxon>
        <taxon>Aves</taxon>
        <taxon>Neognathae</taxon>
        <taxon>Neoaves</taxon>
        <taxon>Charadriiformes</taxon>
        <taxon>Scolopacidae</taxon>
        <taxon>Limosa</taxon>
    </lineage>
</organism>
<accession>A0A2I0TPJ2</accession>
<dbReference type="Proteomes" id="UP000233556">
    <property type="component" value="Unassembled WGS sequence"/>
</dbReference>
<feature type="region of interest" description="Disordered" evidence="1">
    <location>
        <begin position="33"/>
        <end position="56"/>
    </location>
</feature>
<evidence type="ECO:0000313" key="3">
    <source>
        <dbReference type="Proteomes" id="UP000233556"/>
    </source>
</evidence>
<keyword evidence="3" id="KW-1185">Reference proteome</keyword>